<feature type="repeat" description="PPR" evidence="3">
    <location>
        <begin position="289"/>
        <end position="323"/>
    </location>
</feature>
<dbReference type="PANTHER" id="PTHR47932">
    <property type="entry name" value="ATPASE EXPRESSION PROTEIN 3"/>
    <property type="match status" value="1"/>
</dbReference>
<feature type="transmembrane region" description="Helical" evidence="4">
    <location>
        <begin position="626"/>
        <end position="644"/>
    </location>
</feature>
<dbReference type="PROSITE" id="PS51375">
    <property type="entry name" value="PPR"/>
    <property type="match status" value="7"/>
</dbReference>
<feature type="repeat" description="PPR" evidence="3">
    <location>
        <begin position="499"/>
        <end position="533"/>
    </location>
</feature>
<dbReference type="Pfam" id="PF13041">
    <property type="entry name" value="PPR_2"/>
    <property type="match status" value="1"/>
</dbReference>
<feature type="domain" description="Phosphatidylinositol N-acetylglucosaminyltransferase subunit H conserved" evidence="5">
    <location>
        <begin position="678"/>
        <end position="741"/>
    </location>
</feature>
<feature type="transmembrane region" description="Helical" evidence="4">
    <location>
        <begin position="588"/>
        <end position="606"/>
    </location>
</feature>
<comment type="caution">
    <text evidence="6">The sequence shown here is derived from an EMBL/GenBank/DDBJ whole genome shotgun (WGS) entry which is preliminary data.</text>
</comment>
<evidence type="ECO:0000313" key="7">
    <source>
        <dbReference type="Proteomes" id="UP000737018"/>
    </source>
</evidence>
<keyword evidence="2" id="KW-0677">Repeat</keyword>
<name>A0A8J4RWB0_9ROSI</name>
<keyword evidence="4" id="KW-0472">Membrane</keyword>
<dbReference type="InterPro" id="IPR002885">
    <property type="entry name" value="PPR_rpt"/>
</dbReference>
<reference evidence="6" key="1">
    <citation type="submission" date="2020-03" db="EMBL/GenBank/DDBJ databases">
        <title>Castanea mollissima Vanexum genome sequencing.</title>
        <authorList>
            <person name="Staton M."/>
        </authorList>
    </citation>
    <scope>NUCLEOTIDE SEQUENCE</scope>
    <source>
        <tissue evidence="6">Leaf</tissue>
    </source>
</reference>
<feature type="repeat" description="PPR" evidence="3">
    <location>
        <begin position="359"/>
        <end position="393"/>
    </location>
</feature>
<dbReference type="EMBL" id="JRKL02000059">
    <property type="protein sequence ID" value="KAF3975724.1"/>
    <property type="molecule type" value="Genomic_DNA"/>
</dbReference>
<dbReference type="InterPro" id="IPR019328">
    <property type="entry name" value="PIGH-H_dom"/>
</dbReference>
<feature type="repeat" description="PPR" evidence="3">
    <location>
        <begin position="220"/>
        <end position="254"/>
    </location>
</feature>
<accession>A0A8J4RWB0</accession>
<dbReference type="OrthoDB" id="185373at2759"/>
<dbReference type="Pfam" id="PF01535">
    <property type="entry name" value="PPR"/>
    <property type="match status" value="4"/>
</dbReference>
<keyword evidence="7" id="KW-1185">Reference proteome</keyword>
<gene>
    <name evidence="6" type="ORF">CMV_001049</name>
</gene>
<protein>
    <recommendedName>
        <fullName evidence="5">Phosphatidylinositol N-acetylglucosaminyltransferase subunit H conserved domain-containing protein</fullName>
    </recommendedName>
</protein>
<dbReference type="Gene3D" id="1.25.40.10">
    <property type="entry name" value="Tetratricopeptide repeat domain"/>
    <property type="match status" value="4"/>
</dbReference>
<feature type="repeat" description="PPR" evidence="3">
    <location>
        <begin position="324"/>
        <end position="358"/>
    </location>
</feature>
<organism evidence="6 7">
    <name type="scientific">Castanea mollissima</name>
    <name type="common">Chinese chestnut</name>
    <dbReference type="NCBI Taxonomy" id="60419"/>
    <lineage>
        <taxon>Eukaryota</taxon>
        <taxon>Viridiplantae</taxon>
        <taxon>Streptophyta</taxon>
        <taxon>Embryophyta</taxon>
        <taxon>Tracheophyta</taxon>
        <taxon>Spermatophyta</taxon>
        <taxon>Magnoliopsida</taxon>
        <taxon>eudicotyledons</taxon>
        <taxon>Gunneridae</taxon>
        <taxon>Pentapetalae</taxon>
        <taxon>rosids</taxon>
        <taxon>fabids</taxon>
        <taxon>Fagales</taxon>
        <taxon>Fagaceae</taxon>
        <taxon>Castanea</taxon>
    </lineage>
</organism>
<evidence type="ECO:0000313" key="6">
    <source>
        <dbReference type="EMBL" id="KAF3975724.1"/>
    </source>
</evidence>
<evidence type="ECO:0000256" key="1">
    <source>
        <dbReference type="ARBA" id="ARBA00007626"/>
    </source>
</evidence>
<dbReference type="NCBIfam" id="TIGR00756">
    <property type="entry name" value="PPR"/>
    <property type="match status" value="6"/>
</dbReference>
<feature type="repeat" description="PPR" evidence="3">
    <location>
        <begin position="394"/>
        <end position="428"/>
    </location>
</feature>
<evidence type="ECO:0000256" key="2">
    <source>
        <dbReference type="ARBA" id="ARBA00022737"/>
    </source>
</evidence>
<sequence length="774" mass="87446">MCLPCSRTVIAFEGLFMAFQSRRFFGFLERFNRTRYHSHYLSSPTSFFPFPFPFPFSTLDDQPSPNPIKNEINPKERFVLDQLSELLPIPRNSSAPNPFRYSENPTKQVAEFRAVDGFLLPEEKLRGVFLQKLMGKTAIEQALTNVGIELSLDIVARVVNTGNLGGEAMVMFFNWAIKNPAITKDINSYRVIIKALGRRNFFKFVMEILSDMRTEGVSLDLETLSIVLDSFVRAHRVSKAIQMFGNVEEFGLKCNTECLNVLLQCMCHRSHVGAANSFLNSVKGKIPFDCMTYNVIIGGWSKLGRVSETESVLKAMLVDGFSPDCLTFSYLIEGLGRAGRIDDAVEIFEHMKEKGCVPETGTYNAMIFNSISVGDFDGCMKYYKSMLSNNCDPDVITYTKLIAAFLKARKVADALELFDEMLNHGLIPCTGTVTSFLEPLCSYGPPHAAMLIYKKARKVGCRISLSAYKLLLMRLSRFGKCGMLLSMWDEMQECGYSSDMEVYEHVINGLCNIGQLENAVLVMEESLRKGFCPSRLIYSKLNNKLLALNKVERAYRLYLKIKDARRDENARRYWRANGKFQSCLQYEIILLVLPLVGLYEHMLIILKSWPHPLDTNHIVIKRNSAWVFLAHLFVLLLFIKAIYLCLLNGTLGTIFLLSMLSSACLVESYYGTLIEKESVVIIPSLGVQLEAHYWGGRVVRSFIPIDKILRPVLNENVTPFTCYWSLVLLVCGKKELILAFKVVKPPVKLLVPIWKALCAATCSGETADSPAEDK</sequence>
<dbReference type="InterPro" id="IPR011990">
    <property type="entry name" value="TPR-like_helical_dom_sf"/>
</dbReference>
<dbReference type="Pfam" id="PF12854">
    <property type="entry name" value="PPR_1"/>
    <property type="match status" value="1"/>
</dbReference>
<dbReference type="AlphaFoldDB" id="A0A8J4RWB0"/>
<keyword evidence="4" id="KW-0812">Transmembrane</keyword>
<evidence type="ECO:0000259" key="5">
    <source>
        <dbReference type="Pfam" id="PF10181"/>
    </source>
</evidence>
<dbReference type="Pfam" id="PF10181">
    <property type="entry name" value="PIG-H"/>
    <property type="match status" value="1"/>
</dbReference>
<comment type="similarity">
    <text evidence="1">Belongs to the PPR family. P subfamily.</text>
</comment>
<dbReference type="PANTHER" id="PTHR47932:SF44">
    <property type="entry name" value="MIOREX COMPLEX COMPONENT 1"/>
    <property type="match status" value="1"/>
</dbReference>
<dbReference type="Proteomes" id="UP000737018">
    <property type="component" value="Unassembled WGS sequence"/>
</dbReference>
<feature type="repeat" description="PPR" evidence="3">
    <location>
        <begin position="185"/>
        <end position="219"/>
    </location>
</feature>
<proteinExistence type="inferred from homology"/>
<evidence type="ECO:0000256" key="3">
    <source>
        <dbReference type="PROSITE-ProRule" id="PRU00708"/>
    </source>
</evidence>
<keyword evidence="4" id="KW-1133">Transmembrane helix</keyword>
<evidence type="ECO:0000256" key="4">
    <source>
        <dbReference type="SAM" id="Phobius"/>
    </source>
</evidence>